<comment type="caution">
    <text evidence="1">The sequence shown here is derived from an EMBL/GenBank/DDBJ whole genome shotgun (WGS) entry which is preliminary data.</text>
</comment>
<gene>
    <name evidence="1" type="ORF">QR98_0097100</name>
</gene>
<dbReference type="EMBL" id="JXLN01016550">
    <property type="protein sequence ID" value="KPM11142.1"/>
    <property type="molecule type" value="Genomic_DNA"/>
</dbReference>
<accession>A0A132AJH1</accession>
<dbReference type="Proteomes" id="UP000616769">
    <property type="component" value="Unassembled WGS sequence"/>
</dbReference>
<dbReference type="VEuPathDB" id="VectorBase:SSCA005560"/>
<protein>
    <submittedName>
        <fullName evidence="1">Uncharacterized protein</fullName>
    </submittedName>
</protein>
<reference evidence="1 2" key="1">
    <citation type="journal article" date="2015" name="Parasit. Vectors">
        <title>Draft genome of the scabies mite.</title>
        <authorList>
            <person name="Rider S.D.Jr."/>
            <person name="Morgan M.S."/>
            <person name="Arlian L.G."/>
        </authorList>
    </citation>
    <scope>NUCLEOTIDE SEQUENCE [LARGE SCALE GENOMIC DNA]</scope>
    <source>
        <strain evidence="1">Arlian Lab</strain>
    </source>
</reference>
<feature type="non-terminal residue" evidence="1">
    <location>
        <position position="1"/>
    </location>
</feature>
<evidence type="ECO:0000313" key="1">
    <source>
        <dbReference type="EMBL" id="KPM11142.1"/>
    </source>
</evidence>
<organism evidence="1 2">
    <name type="scientific">Sarcoptes scabiei</name>
    <name type="common">Itch mite</name>
    <name type="synonym">Acarus scabiei</name>
    <dbReference type="NCBI Taxonomy" id="52283"/>
    <lineage>
        <taxon>Eukaryota</taxon>
        <taxon>Metazoa</taxon>
        <taxon>Ecdysozoa</taxon>
        <taxon>Arthropoda</taxon>
        <taxon>Chelicerata</taxon>
        <taxon>Arachnida</taxon>
        <taxon>Acari</taxon>
        <taxon>Acariformes</taxon>
        <taxon>Sarcoptiformes</taxon>
        <taxon>Astigmata</taxon>
        <taxon>Psoroptidia</taxon>
        <taxon>Sarcoptoidea</taxon>
        <taxon>Sarcoptidae</taxon>
        <taxon>Sarcoptinae</taxon>
        <taxon>Sarcoptes</taxon>
    </lineage>
</organism>
<sequence>PVRCSPCVSSPGWGCLPRVGWWPAHVPSPLPHPRSTRWPEECPLTEMGGILGTSDRVPKLRGGCVQCISPVSSRVDIFILGVVVLDLQVGADTLFSGDCRQGGDSGRALGTRGQSGLPVGWCSTVLLSESHLLGLARWLVCVRSGCPATVMPPPAYGARGRWGEAGVGSSTRVRSLPLVSRSRGGCDNPLT</sequence>
<proteinExistence type="predicted"/>
<dbReference type="AlphaFoldDB" id="A0A132AJH1"/>
<name>A0A132AJH1_SARSC</name>
<evidence type="ECO:0000313" key="2">
    <source>
        <dbReference type="Proteomes" id="UP000616769"/>
    </source>
</evidence>